<evidence type="ECO:0000313" key="1">
    <source>
        <dbReference type="EMBL" id="TPN87373.1"/>
    </source>
</evidence>
<comment type="caution">
    <text evidence="1">The sequence shown here is derived from an EMBL/GenBank/DDBJ whole genome shotgun (WGS) entry which is preliminary data.</text>
</comment>
<sequence length="250" mass="28573">MKINFLHLLIFSYFSLFITTIINAQHHLERLPLNNNSSYQGERLHIHLEKELASEPIMVLPNDFPQEINQEGNLNLLITAKTMNNNIKKVDEVIVELMALDPIPGGGTNPIIIKPKDADNEYAVHENISIALSDFRLSTLYTLKIYVIIDNKEIVFESRQLIRIKSSPNIKVYPIPFESVLYFDFEITNTKEKVSLGIETLAKELSVISNKVYSKGKHTIAYKVTSSMGRYLTYSLSIGSKKYRGRILKK</sequence>
<keyword evidence="2" id="KW-1185">Reference proteome</keyword>
<dbReference type="EMBL" id="VFWZ01000002">
    <property type="protein sequence ID" value="TPN87373.1"/>
    <property type="molecule type" value="Genomic_DNA"/>
</dbReference>
<dbReference type="AlphaFoldDB" id="A0A504JID5"/>
<protein>
    <submittedName>
        <fullName evidence="1">Uncharacterized protein</fullName>
    </submittedName>
</protein>
<evidence type="ECO:0000313" key="2">
    <source>
        <dbReference type="Proteomes" id="UP000315540"/>
    </source>
</evidence>
<reference evidence="1 2" key="1">
    <citation type="submission" date="2019-06" db="EMBL/GenBank/DDBJ databases">
        <authorList>
            <person name="Meng X."/>
        </authorList>
    </citation>
    <scope>NUCLEOTIDE SEQUENCE [LARGE SCALE GENOMIC DNA]</scope>
    <source>
        <strain evidence="1 2">M625</strain>
    </source>
</reference>
<gene>
    <name evidence="1" type="ORF">FHK87_07240</name>
</gene>
<organism evidence="1 2">
    <name type="scientific">Aquimarina algicola</name>
    <dbReference type="NCBI Taxonomy" id="2589995"/>
    <lineage>
        <taxon>Bacteria</taxon>
        <taxon>Pseudomonadati</taxon>
        <taxon>Bacteroidota</taxon>
        <taxon>Flavobacteriia</taxon>
        <taxon>Flavobacteriales</taxon>
        <taxon>Flavobacteriaceae</taxon>
        <taxon>Aquimarina</taxon>
    </lineage>
</organism>
<name>A0A504JID5_9FLAO</name>
<dbReference type="RefSeq" id="WP_140592015.1">
    <property type="nucleotide sequence ID" value="NZ_VFWZ01000002.1"/>
</dbReference>
<dbReference type="Proteomes" id="UP000315540">
    <property type="component" value="Unassembled WGS sequence"/>
</dbReference>
<accession>A0A504JID5</accession>
<proteinExistence type="predicted"/>